<evidence type="ECO:0000256" key="8">
    <source>
        <dbReference type="PROSITE-ProRule" id="PRU00581"/>
    </source>
</evidence>
<reference evidence="11" key="1">
    <citation type="submission" date="2021-02" db="EMBL/GenBank/DDBJ databases">
        <title>Comparative genomics reveals that relaxation of natural selection precedes convergent phenotypic evolution of cavefish.</title>
        <authorList>
            <person name="Peng Z."/>
        </authorList>
    </citation>
    <scope>NUCLEOTIDE SEQUENCE</scope>
    <source>
        <tissue evidence="11">Muscle</tissue>
    </source>
</reference>
<dbReference type="AlphaFoldDB" id="A0A9W8C1D6"/>
<evidence type="ECO:0000313" key="11">
    <source>
        <dbReference type="EMBL" id="KAI7805124.1"/>
    </source>
</evidence>
<dbReference type="Proteomes" id="UP001059041">
    <property type="component" value="Linkage Group LG10"/>
</dbReference>
<dbReference type="InterPro" id="IPR008253">
    <property type="entry name" value="Marvel"/>
</dbReference>
<dbReference type="Pfam" id="PF01284">
    <property type="entry name" value="MARVEL"/>
    <property type="match status" value="1"/>
</dbReference>
<comment type="subcellular location">
    <subcellularLocation>
        <location evidence="1">Membrane</location>
        <topology evidence="1">Multi-pass membrane protein</topology>
    </subcellularLocation>
</comment>
<evidence type="ECO:0000256" key="6">
    <source>
        <dbReference type="ARBA" id="ARBA00034721"/>
    </source>
</evidence>
<evidence type="ECO:0000313" key="12">
    <source>
        <dbReference type="Proteomes" id="UP001059041"/>
    </source>
</evidence>
<evidence type="ECO:0000256" key="2">
    <source>
        <dbReference type="ARBA" id="ARBA00022692"/>
    </source>
</evidence>
<organism evidence="11 12">
    <name type="scientific">Triplophysa rosa</name>
    <name type="common">Cave loach</name>
    <dbReference type="NCBI Taxonomy" id="992332"/>
    <lineage>
        <taxon>Eukaryota</taxon>
        <taxon>Metazoa</taxon>
        <taxon>Chordata</taxon>
        <taxon>Craniata</taxon>
        <taxon>Vertebrata</taxon>
        <taxon>Euteleostomi</taxon>
        <taxon>Actinopterygii</taxon>
        <taxon>Neopterygii</taxon>
        <taxon>Teleostei</taxon>
        <taxon>Ostariophysi</taxon>
        <taxon>Cypriniformes</taxon>
        <taxon>Nemacheilidae</taxon>
        <taxon>Triplophysa</taxon>
    </lineage>
</organism>
<dbReference type="PRINTS" id="PR01884">
    <property type="entry name" value="MALPROTEIN"/>
</dbReference>
<keyword evidence="12" id="KW-1185">Reference proteome</keyword>
<sequence>MSAAVLPSGGSIFTTLPDVLFFPEFVFGGLVWTLVASTQVVFPNPLGWVMFVSIFCFVMTTIWFFIFLTGKNQSGIWPSLDVGYHATAALFYLSASVLLALVTITSRVSPLASGFFKIYQILIAAVVMAFITTLLYCIHAMFSAFRWKSS</sequence>
<keyword evidence="5" id="KW-0449">Lipoprotein</keyword>
<gene>
    <name evidence="11" type="ORF">IRJ41_024844</name>
</gene>
<proteinExistence type="inferred from homology"/>
<dbReference type="EMBL" id="JAFHDT010000010">
    <property type="protein sequence ID" value="KAI7805124.1"/>
    <property type="molecule type" value="Genomic_DNA"/>
</dbReference>
<feature type="transmembrane region" description="Helical" evidence="9">
    <location>
        <begin position="48"/>
        <end position="70"/>
    </location>
</feature>
<accession>A0A9W8C1D6</accession>
<protein>
    <recommendedName>
        <fullName evidence="7">Myelin and lymphocyte protein</fullName>
    </recommendedName>
</protein>
<name>A0A9W8C1D6_TRIRA</name>
<evidence type="ECO:0000256" key="1">
    <source>
        <dbReference type="ARBA" id="ARBA00004141"/>
    </source>
</evidence>
<evidence type="ECO:0000259" key="10">
    <source>
        <dbReference type="PROSITE" id="PS51225"/>
    </source>
</evidence>
<dbReference type="GO" id="GO:0019911">
    <property type="term" value="F:structural constituent of myelin sheath"/>
    <property type="evidence" value="ECO:0007669"/>
    <property type="project" value="TreeGrafter"/>
</dbReference>
<evidence type="ECO:0000256" key="9">
    <source>
        <dbReference type="SAM" id="Phobius"/>
    </source>
</evidence>
<evidence type="ECO:0000256" key="3">
    <source>
        <dbReference type="ARBA" id="ARBA00022989"/>
    </source>
</evidence>
<dbReference type="GO" id="GO:0016020">
    <property type="term" value="C:membrane"/>
    <property type="evidence" value="ECO:0007669"/>
    <property type="project" value="UniProtKB-SubCell"/>
</dbReference>
<comment type="similarity">
    <text evidence="6">Belongs to the MAL family.</text>
</comment>
<feature type="transmembrane region" description="Helical" evidence="9">
    <location>
        <begin position="82"/>
        <end position="106"/>
    </location>
</feature>
<feature type="transmembrane region" description="Helical" evidence="9">
    <location>
        <begin position="21"/>
        <end position="42"/>
    </location>
</feature>
<dbReference type="PANTHER" id="PTHR22776">
    <property type="entry name" value="MARVEL-CONTAINING POTENTIAL LIPID RAFT-ASSOCIATED PROTEIN"/>
    <property type="match status" value="1"/>
</dbReference>
<dbReference type="InterPro" id="IPR013295">
    <property type="entry name" value="MAL"/>
</dbReference>
<dbReference type="PANTHER" id="PTHR22776:SF12">
    <property type="entry name" value="MYELIN AND LYMPHOCYTE PROTEIN"/>
    <property type="match status" value="1"/>
</dbReference>
<keyword evidence="2 8" id="KW-0812">Transmembrane</keyword>
<dbReference type="GO" id="GO:0042552">
    <property type="term" value="P:myelination"/>
    <property type="evidence" value="ECO:0007669"/>
    <property type="project" value="TreeGrafter"/>
</dbReference>
<feature type="domain" description="MARVEL" evidence="10">
    <location>
        <begin position="12"/>
        <end position="148"/>
    </location>
</feature>
<dbReference type="PROSITE" id="PS51225">
    <property type="entry name" value="MARVEL"/>
    <property type="match status" value="1"/>
</dbReference>
<comment type="caution">
    <text evidence="11">The sequence shown here is derived from an EMBL/GenBank/DDBJ whole genome shotgun (WGS) entry which is preliminary data.</text>
</comment>
<dbReference type="OrthoDB" id="9940869at2759"/>
<evidence type="ECO:0000256" key="5">
    <source>
        <dbReference type="ARBA" id="ARBA00023288"/>
    </source>
</evidence>
<feature type="transmembrane region" description="Helical" evidence="9">
    <location>
        <begin position="118"/>
        <end position="142"/>
    </location>
</feature>
<keyword evidence="4 8" id="KW-0472">Membrane</keyword>
<dbReference type="InterPro" id="IPR050578">
    <property type="entry name" value="MARVEL-CKLF_proteins"/>
</dbReference>
<evidence type="ECO:0000256" key="7">
    <source>
        <dbReference type="ARBA" id="ARBA00039981"/>
    </source>
</evidence>
<evidence type="ECO:0000256" key="4">
    <source>
        <dbReference type="ARBA" id="ARBA00023136"/>
    </source>
</evidence>
<keyword evidence="3 9" id="KW-1133">Transmembrane helix</keyword>